<dbReference type="InterPro" id="IPR005135">
    <property type="entry name" value="Endo/exonuclease/phosphatase"/>
</dbReference>
<evidence type="ECO:0000256" key="1">
    <source>
        <dbReference type="SAM" id="Phobius"/>
    </source>
</evidence>
<keyword evidence="1" id="KW-0472">Membrane</keyword>
<dbReference type="Gene3D" id="3.60.10.10">
    <property type="entry name" value="Endonuclease/exonuclease/phosphatase"/>
    <property type="match status" value="1"/>
</dbReference>
<keyword evidence="1" id="KW-0812">Transmembrane</keyword>
<gene>
    <name evidence="3" type="ORF">DFQ06_2379</name>
</gene>
<dbReference type="RefSeq" id="WP_133967806.1">
    <property type="nucleotide sequence ID" value="NZ_SORL01000008.1"/>
</dbReference>
<evidence type="ECO:0000313" key="3">
    <source>
        <dbReference type="EMBL" id="TDY62537.1"/>
    </source>
</evidence>
<proteinExistence type="predicted"/>
<dbReference type="Pfam" id="PF03372">
    <property type="entry name" value="Exo_endo_phos"/>
    <property type="match status" value="1"/>
</dbReference>
<feature type="transmembrane region" description="Helical" evidence="1">
    <location>
        <begin position="12"/>
        <end position="35"/>
    </location>
</feature>
<protein>
    <submittedName>
        <fullName evidence="3">Endonuclease/exonuclease/phosphatase family protein</fullName>
    </submittedName>
</protein>
<keyword evidence="4" id="KW-1185">Reference proteome</keyword>
<organism evidence="3 4">
    <name type="scientific">Algibacter lectus</name>
    <dbReference type="NCBI Taxonomy" id="221126"/>
    <lineage>
        <taxon>Bacteria</taxon>
        <taxon>Pseudomonadati</taxon>
        <taxon>Bacteroidota</taxon>
        <taxon>Flavobacteriia</taxon>
        <taxon>Flavobacteriales</taxon>
        <taxon>Flavobacteriaceae</taxon>
        <taxon>Algibacter</taxon>
    </lineage>
</organism>
<name>A0A4R8MDX2_9FLAO</name>
<keyword evidence="3" id="KW-0540">Nuclease</keyword>
<dbReference type="InterPro" id="IPR036691">
    <property type="entry name" value="Endo/exonu/phosph_ase_sf"/>
</dbReference>
<comment type="caution">
    <text evidence="3">The sequence shown here is derived from an EMBL/GenBank/DDBJ whole genome shotgun (WGS) entry which is preliminary data.</text>
</comment>
<keyword evidence="3" id="KW-0269">Exonuclease</keyword>
<feature type="domain" description="Endonuclease/exonuclease/phosphatase" evidence="2">
    <location>
        <begin position="128"/>
        <end position="292"/>
    </location>
</feature>
<keyword evidence="1" id="KW-1133">Transmembrane helix</keyword>
<keyword evidence="3" id="KW-0378">Hydrolase</keyword>
<reference evidence="3 4" key="1">
    <citation type="submission" date="2019-03" db="EMBL/GenBank/DDBJ databases">
        <title>Genomic Encyclopedia of Type Strains, Phase III (KMG-III): the genomes of soil and plant-associated and newly described type strains.</title>
        <authorList>
            <person name="Whitman W."/>
        </authorList>
    </citation>
    <scope>NUCLEOTIDE SEQUENCE [LARGE SCALE GENOMIC DNA]</scope>
    <source>
        <strain evidence="3 4">CECT 8301</strain>
    </source>
</reference>
<dbReference type="SUPFAM" id="SSF56219">
    <property type="entry name" value="DNase I-like"/>
    <property type="match status" value="1"/>
</dbReference>
<dbReference type="AlphaFoldDB" id="A0A4R8MDX2"/>
<feature type="transmembrane region" description="Helical" evidence="1">
    <location>
        <begin position="47"/>
        <end position="69"/>
    </location>
</feature>
<dbReference type="Proteomes" id="UP000294824">
    <property type="component" value="Unassembled WGS sequence"/>
</dbReference>
<evidence type="ECO:0000313" key="4">
    <source>
        <dbReference type="Proteomes" id="UP000294824"/>
    </source>
</evidence>
<sequence length="301" mass="35299">MVGSKRRWFKIILKVLSTGIFIVNLICVLALLVLHFLVKDASFKFAYWFYLFPLPIIITLVLVFSVFLGKRRKYNLILAGILLFVWFFRSFSISFTEEVKDTDVEVVFWNASRDDGFESAFKENESIPDIMVLSEPKKRSFDRIKAKYPQYYFYKSNGEIEIFSKTPLHIEEEQRSKYSSTIVKFSSAGIQFYAVDMQGSFDVPKAWEFKFANDIIKNTNNTVVLGDFNAPYESVFLDRLEQNYNHFFSKKGNGFRETWPWNFPLLSIDHIWVSKDLTMVNSEKIATRDSDHSMIKTVIRK</sequence>
<dbReference type="GO" id="GO:0004527">
    <property type="term" value="F:exonuclease activity"/>
    <property type="evidence" value="ECO:0007669"/>
    <property type="project" value="UniProtKB-KW"/>
</dbReference>
<evidence type="ECO:0000259" key="2">
    <source>
        <dbReference type="Pfam" id="PF03372"/>
    </source>
</evidence>
<accession>A0A4R8MDX2</accession>
<keyword evidence="3" id="KW-0255">Endonuclease</keyword>
<dbReference type="GO" id="GO:0004519">
    <property type="term" value="F:endonuclease activity"/>
    <property type="evidence" value="ECO:0007669"/>
    <property type="project" value="UniProtKB-KW"/>
</dbReference>
<dbReference type="EMBL" id="SORL01000008">
    <property type="protein sequence ID" value="TDY62537.1"/>
    <property type="molecule type" value="Genomic_DNA"/>
</dbReference>
<feature type="transmembrane region" description="Helical" evidence="1">
    <location>
        <begin position="76"/>
        <end position="95"/>
    </location>
</feature>